<name>S8E3G1_9LAMI</name>
<organism evidence="2 3">
    <name type="scientific">Genlisea aurea</name>
    <dbReference type="NCBI Taxonomy" id="192259"/>
    <lineage>
        <taxon>Eukaryota</taxon>
        <taxon>Viridiplantae</taxon>
        <taxon>Streptophyta</taxon>
        <taxon>Embryophyta</taxon>
        <taxon>Tracheophyta</taxon>
        <taxon>Spermatophyta</taxon>
        <taxon>Magnoliopsida</taxon>
        <taxon>eudicotyledons</taxon>
        <taxon>Gunneridae</taxon>
        <taxon>Pentapetalae</taxon>
        <taxon>asterids</taxon>
        <taxon>lamiids</taxon>
        <taxon>Lamiales</taxon>
        <taxon>Lentibulariaceae</taxon>
        <taxon>Genlisea</taxon>
    </lineage>
</organism>
<sequence>LGTDDEQHPLFLVLSATDPLYKKKKKLLEQGGVDVESPIILRSSSTEEQLKAIADQLLLLARIIHLNEVELYFEESSSDHGNLFSPRNELEALNSILEVLD</sequence>
<evidence type="ECO:0000259" key="1">
    <source>
        <dbReference type="Pfam" id="PF09273"/>
    </source>
</evidence>
<evidence type="ECO:0000313" key="2">
    <source>
        <dbReference type="EMBL" id="EPS70243.1"/>
    </source>
</evidence>
<reference evidence="2 3" key="1">
    <citation type="journal article" date="2013" name="BMC Genomics">
        <title>The miniature genome of a carnivorous plant Genlisea aurea contains a low number of genes and short non-coding sequences.</title>
        <authorList>
            <person name="Leushkin E.V."/>
            <person name="Sutormin R.A."/>
            <person name="Nabieva E.R."/>
            <person name="Penin A.A."/>
            <person name="Kondrashov A.S."/>
            <person name="Logacheva M.D."/>
        </authorList>
    </citation>
    <scope>NUCLEOTIDE SEQUENCE [LARGE SCALE GENOMIC DNA]</scope>
</reference>
<dbReference type="EMBL" id="AUSU01001764">
    <property type="protein sequence ID" value="EPS70243.1"/>
    <property type="molecule type" value="Genomic_DNA"/>
</dbReference>
<dbReference type="Gene3D" id="3.90.1420.10">
    <property type="entry name" value="Rubisco LSMT, substrate-binding domain"/>
    <property type="match status" value="1"/>
</dbReference>
<feature type="non-terminal residue" evidence="2">
    <location>
        <position position="101"/>
    </location>
</feature>
<comment type="caution">
    <text evidence="2">The sequence shown here is derived from an EMBL/GenBank/DDBJ whole genome shotgun (WGS) entry which is preliminary data.</text>
</comment>
<dbReference type="OrthoDB" id="1746651at2759"/>
<evidence type="ECO:0000313" key="3">
    <source>
        <dbReference type="Proteomes" id="UP000015453"/>
    </source>
</evidence>
<dbReference type="Proteomes" id="UP000015453">
    <property type="component" value="Unassembled WGS sequence"/>
</dbReference>
<dbReference type="AlphaFoldDB" id="S8E3G1"/>
<feature type="non-terminal residue" evidence="2">
    <location>
        <position position="1"/>
    </location>
</feature>
<feature type="domain" description="Rubisco LSMT substrate-binding" evidence="1">
    <location>
        <begin position="16"/>
        <end position="99"/>
    </location>
</feature>
<accession>S8E3G1</accession>
<dbReference type="InterPro" id="IPR015353">
    <property type="entry name" value="Rubisco_LSMT_subst-bd"/>
</dbReference>
<keyword evidence="3" id="KW-1185">Reference proteome</keyword>
<proteinExistence type="predicted"/>
<dbReference type="InterPro" id="IPR036464">
    <property type="entry name" value="Rubisco_LSMT_subst-bd_sf"/>
</dbReference>
<gene>
    <name evidence="2" type="ORF">M569_04519</name>
</gene>
<protein>
    <recommendedName>
        <fullName evidence="1">Rubisco LSMT substrate-binding domain-containing protein</fullName>
    </recommendedName>
</protein>
<dbReference type="Pfam" id="PF09273">
    <property type="entry name" value="Rubis-subs-bind"/>
    <property type="match status" value="1"/>
</dbReference>